<comment type="cofactor">
    <cofactor evidence="2">
        <name>NAD(+)</name>
        <dbReference type="ChEBI" id="CHEBI:57540"/>
    </cofactor>
</comment>
<protein>
    <recommendedName>
        <fullName evidence="6">UDP-glucose 4-epimerase</fullName>
        <ecNumber evidence="5">5.1.3.2</ecNumber>
    </recommendedName>
    <alternativeName>
        <fullName evidence="11">Galactowaldenase</fullName>
    </alternativeName>
    <alternativeName>
        <fullName evidence="10">UDP-galactose 4-epimerase</fullName>
    </alternativeName>
</protein>
<dbReference type="EC" id="5.1.3.2" evidence="5"/>
<dbReference type="OrthoDB" id="9776016at2"/>
<evidence type="ECO:0000256" key="6">
    <source>
        <dbReference type="ARBA" id="ARBA00018569"/>
    </source>
</evidence>
<evidence type="ECO:0000256" key="1">
    <source>
        <dbReference type="ARBA" id="ARBA00000083"/>
    </source>
</evidence>
<dbReference type="EMBL" id="LSDA01000096">
    <property type="protein sequence ID" value="KXB56975.1"/>
    <property type="molecule type" value="Genomic_DNA"/>
</dbReference>
<feature type="domain" description="NAD-dependent epimerase/dehydratase" evidence="12">
    <location>
        <begin position="85"/>
        <end position="213"/>
    </location>
</feature>
<evidence type="ECO:0000256" key="4">
    <source>
        <dbReference type="ARBA" id="ARBA00007637"/>
    </source>
</evidence>
<accession>A0A133ZNF3</accession>
<sequence length="343" mass="39360">MKNVLILGGPGNISESTIRYFLEKKVPVGVLTHATTDLLGLDGKISVFRGDRNDIDDLMRVYREFDPEVIIDFCCFEPFQAKVAVEAVKQMHCARYIFVSTVDVYGYPLNRLPMRESDPWGEPNCLYAKNKKECEQIFKEGFADTSTSLTIARPAYSMGKTFALSAFERNRGKHIVARIREGKPVYVPGDGNALLQTGSAYNTGLMIARIAENDNCKDQDYTCGHDRLNTQDEYIKAFANVLGMPVKIVHIPTDFMYSLERKEVEDSILKDLSIHNIYFSVEKFKQEFPDFVWEYSMEDAARAFIEHQDKIGTFDKPLEEQFEDKVLEKWEKAMEALRQEIDF</sequence>
<dbReference type="RefSeq" id="WP_060931370.1">
    <property type="nucleotide sequence ID" value="NZ_KQ959831.1"/>
</dbReference>
<keyword evidence="8" id="KW-0119">Carbohydrate metabolism</keyword>
<organism evidence="13 14">
    <name type="scientific">Lachnoanaerobaculum saburreum</name>
    <dbReference type="NCBI Taxonomy" id="467210"/>
    <lineage>
        <taxon>Bacteria</taxon>
        <taxon>Bacillati</taxon>
        <taxon>Bacillota</taxon>
        <taxon>Clostridia</taxon>
        <taxon>Lachnospirales</taxon>
        <taxon>Lachnospiraceae</taxon>
        <taxon>Lachnoanaerobaculum</taxon>
    </lineage>
</organism>
<dbReference type="GO" id="GO:0003978">
    <property type="term" value="F:UDP-glucose 4-epimerase activity"/>
    <property type="evidence" value="ECO:0007669"/>
    <property type="project" value="UniProtKB-EC"/>
</dbReference>
<dbReference type="AlphaFoldDB" id="A0A133ZNF3"/>
<keyword evidence="8" id="KW-0299">Galactose metabolism</keyword>
<dbReference type="Gene3D" id="3.40.50.720">
    <property type="entry name" value="NAD(P)-binding Rossmann-like Domain"/>
    <property type="match status" value="1"/>
</dbReference>
<keyword evidence="7" id="KW-0520">NAD</keyword>
<dbReference type="PANTHER" id="PTHR43725:SF47">
    <property type="entry name" value="UDP-GLUCOSE 4-EPIMERASE"/>
    <property type="match status" value="1"/>
</dbReference>
<proteinExistence type="inferred from homology"/>
<comment type="caution">
    <text evidence="13">The sequence shown here is derived from an EMBL/GenBank/DDBJ whole genome shotgun (WGS) entry which is preliminary data.</text>
</comment>
<dbReference type="PANTHER" id="PTHR43725">
    <property type="entry name" value="UDP-GLUCOSE 4-EPIMERASE"/>
    <property type="match status" value="1"/>
</dbReference>
<evidence type="ECO:0000256" key="7">
    <source>
        <dbReference type="ARBA" id="ARBA00023027"/>
    </source>
</evidence>
<gene>
    <name evidence="13" type="ORF">HMPREF1866_01650</name>
</gene>
<dbReference type="Pfam" id="PF01370">
    <property type="entry name" value="Epimerase"/>
    <property type="match status" value="1"/>
</dbReference>
<name>A0A133ZNF3_9FIRM</name>
<comment type="pathway">
    <text evidence="3">Carbohydrate metabolism; galactose metabolism.</text>
</comment>
<evidence type="ECO:0000256" key="5">
    <source>
        <dbReference type="ARBA" id="ARBA00013189"/>
    </source>
</evidence>
<dbReference type="STRING" id="467210.HMPREF1866_01650"/>
<dbReference type="GO" id="GO:0006012">
    <property type="term" value="P:galactose metabolic process"/>
    <property type="evidence" value="ECO:0007669"/>
    <property type="project" value="UniProtKB-KW"/>
</dbReference>
<evidence type="ECO:0000256" key="2">
    <source>
        <dbReference type="ARBA" id="ARBA00001911"/>
    </source>
</evidence>
<keyword evidence="14" id="KW-1185">Reference proteome</keyword>
<evidence type="ECO:0000256" key="10">
    <source>
        <dbReference type="ARBA" id="ARBA00031367"/>
    </source>
</evidence>
<evidence type="ECO:0000256" key="3">
    <source>
        <dbReference type="ARBA" id="ARBA00004947"/>
    </source>
</evidence>
<dbReference type="PATRIC" id="fig|467210.3.peg.1636"/>
<dbReference type="InterPro" id="IPR036291">
    <property type="entry name" value="NAD(P)-bd_dom_sf"/>
</dbReference>
<evidence type="ECO:0000256" key="11">
    <source>
        <dbReference type="ARBA" id="ARBA00033067"/>
    </source>
</evidence>
<evidence type="ECO:0000313" key="14">
    <source>
        <dbReference type="Proteomes" id="UP000070394"/>
    </source>
</evidence>
<evidence type="ECO:0000256" key="8">
    <source>
        <dbReference type="ARBA" id="ARBA00023144"/>
    </source>
</evidence>
<dbReference type="GO" id="GO:0005829">
    <property type="term" value="C:cytosol"/>
    <property type="evidence" value="ECO:0007669"/>
    <property type="project" value="TreeGrafter"/>
</dbReference>
<dbReference type="InterPro" id="IPR001509">
    <property type="entry name" value="Epimerase_deHydtase"/>
</dbReference>
<dbReference type="SUPFAM" id="SSF51735">
    <property type="entry name" value="NAD(P)-binding Rossmann-fold domains"/>
    <property type="match status" value="1"/>
</dbReference>
<comment type="similarity">
    <text evidence="4">Belongs to the NAD(P)-dependent epimerase/dehydratase family.</text>
</comment>
<evidence type="ECO:0000259" key="12">
    <source>
        <dbReference type="Pfam" id="PF01370"/>
    </source>
</evidence>
<comment type="catalytic activity">
    <reaction evidence="1">
        <text>UDP-alpha-D-glucose = UDP-alpha-D-galactose</text>
        <dbReference type="Rhea" id="RHEA:22168"/>
        <dbReference type="ChEBI" id="CHEBI:58885"/>
        <dbReference type="ChEBI" id="CHEBI:66914"/>
        <dbReference type="EC" id="5.1.3.2"/>
    </reaction>
</comment>
<evidence type="ECO:0000256" key="9">
    <source>
        <dbReference type="ARBA" id="ARBA00023235"/>
    </source>
</evidence>
<reference evidence="14" key="1">
    <citation type="submission" date="2016-01" db="EMBL/GenBank/DDBJ databases">
        <authorList>
            <person name="Mitreva M."/>
            <person name="Pepin K.H."/>
            <person name="Mihindukulasuriya K.A."/>
            <person name="Fulton R."/>
            <person name="Fronick C."/>
            <person name="O'Laughlin M."/>
            <person name="Miner T."/>
            <person name="Herter B."/>
            <person name="Rosa B.A."/>
            <person name="Cordes M."/>
            <person name="Tomlinson C."/>
            <person name="Wollam A."/>
            <person name="Palsikar V.B."/>
            <person name="Mardis E.R."/>
            <person name="Wilson R.K."/>
        </authorList>
    </citation>
    <scope>NUCLEOTIDE SEQUENCE [LARGE SCALE GENOMIC DNA]</scope>
    <source>
        <strain evidence="14">DNF00896</strain>
    </source>
</reference>
<dbReference type="Proteomes" id="UP000070394">
    <property type="component" value="Unassembled WGS sequence"/>
</dbReference>
<keyword evidence="9" id="KW-0413">Isomerase</keyword>
<evidence type="ECO:0000313" key="13">
    <source>
        <dbReference type="EMBL" id="KXB56975.1"/>
    </source>
</evidence>